<dbReference type="SUPFAM" id="SSF144232">
    <property type="entry name" value="HIT/MYND zinc finger-like"/>
    <property type="match status" value="1"/>
</dbReference>
<organism evidence="6 7">
    <name type="scientific">Gonium pectorale</name>
    <name type="common">Green alga</name>
    <dbReference type="NCBI Taxonomy" id="33097"/>
    <lineage>
        <taxon>Eukaryota</taxon>
        <taxon>Viridiplantae</taxon>
        <taxon>Chlorophyta</taxon>
        <taxon>core chlorophytes</taxon>
        <taxon>Chlorophyceae</taxon>
        <taxon>CS clade</taxon>
        <taxon>Chlamydomonadales</taxon>
        <taxon>Volvocaceae</taxon>
        <taxon>Gonium</taxon>
    </lineage>
</organism>
<evidence type="ECO:0000256" key="1">
    <source>
        <dbReference type="ARBA" id="ARBA00022723"/>
    </source>
</evidence>
<dbReference type="InterPro" id="IPR002893">
    <property type="entry name" value="Znf_MYND"/>
</dbReference>
<evidence type="ECO:0000256" key="4">
    <source>
        <dbReference type="PROSITE-ProRule" id="PRU00134"/>
    </source>
</evidence>
<dbReference type="Proteomes" id="UP000075714">
    <property type="component" value="Unassembled WGS sequence"/>
</dbReference>
<sequence length="216" mass="23780">MALPTHTSLQNRLYFPAFAELPQADELDVNYFTEQPNGMVLPNRTWTFFGEIVGDSLSQLSVLGHRVEVRDVTGSVHSILFFPTSGSLDISGLRTGHTVFVRYAMRCFFSDLATEAIKVEELNFVKVIPTNLDTLLFTASLYFDRQSHCAACGSSVAALGGAVPRCERCQAAVYCSPGCRAANAPTHGTFCGLCCELGEVFNLSMDTFIEWVPFRK</sequence>
<keyword evidence="2 4" id="KW-0863">Zinc-finger</keyword>
<comment type="caution">
    <text evidence="6">The sequence shown here is derived from an EMBL/GenBank/DDBJ whole genome shotgun (WGS) entry which is preliminary data.</text>
</comment>
<keyword evidence="3" id="KW-0862">Zinc</keyword>
<keyword evidence="1" id="KW-0479">Metal-binding</keyword>
<dbReference type="Pfam" id="PF01753">
    <property type="entry name" value="zf-MYND"/>
    <property type="match status" value="1"/>
</dbReference>
<keyword evidence="7" id="KW-1185">Reference proteome</keyword>
<accession>A0A150G8R6</accession>
<name>A0A150G8R6_GONPE</name>
<dbReference type="Gene3D" id="6.10.140.2220">
    <property type="match status" value="1"/>
</dbReference>
<dbReference type="GO" id="GO:0008270">
    <property type="term" value="F:zinc ion binding"/>
    <property type="evidence" value="ECO:0007669"/>
    <property type="project" value="UniProtKB-KW"/>
</dbReference>
<protein>
    <recommendedName>
        <fullName evidence="5">MYND-type domain-containing protein</fullName>
    </recommendedName>
</protein>
<evidence type="ECO:0000313" key="7">
    <source>
        <dbReference type="Proteomes" id="UP000075714"/>
    </source>
</evidence>
<reference evidence="7" key="1">
    <citation type="journal article" date="2016" name="Nat. Commun.">
        <title>The Gonium pectorale genome demonstrates co-option of cell cycle regulation during the evolution of multicellularity.</title>
        <authorList>
            <person name="Hanschen E.R."/>
            <person name="Marriage T.N."/>
            <person name="Ferris P.J."/>
            <person name="Hamaji T."/>
            <person name="Toyoda A."/>
            <person name="Fujiyama A."/>
            <person name="Neme R."/>
            <person name="Noguchi H."/>
            <person name="Minakuchi Y."/>
            <person name="Suzuki M."/>
            <person name="Kawai-Toyooka H."/>
            <person name="Smith D.R."/>
            <person name="Sparks H."/>
            <person name="Anderson J."/>
            <person name="Bakaric R."/>
            <person name="Luria V."/>
            <person name="Karger A."/>
            <person name="Kirschner M.W."/>
            <person name="Durand P.M."/>
            <person name="Michod R.E."/>
            <person name="Nozaki H."/>
            <person name="Olson B.J."/>
        </authorList>
    </citation>
    <scope>NUCLEOTIDE SEQUENCE [LARGE SCALE GENOMIC DNA]</scope>
    <source>
        <strain evidence="7">NIES-2863</strain>
    </source>
</reference>
<feature type="domain" description="MYND-type" evidence="5">
    <location>
        <begin position="149"/>
        <end position="191"/>
    </location>
</feature>
<gene>
    <name evidence="6" type="ORF">GPECTOR_45g119</name>
</gene>
<dbReference type="OrthoDB" id="265717at2759"/>
<evidence type="ECO:0000259" key="5">
    <source>
        <dbReference type="PROSITE" id="PS50865"/>
    </source>
</evidence>
<dbReference type="EMBL" id="LSYV01000046">
    <property type="protein sequence ID" value="KXZ46249.1"/>
    <property type="molecule type" value="Genomic_DNA"/>
</dbReference>
<dbReference type="AlphaFoldDB" id="A0A150G8R6"/>
<proteinExistence type="predicted"/>
<evidence type="ECO:0000313" key="6">
    <source>
        <dbReference type="EMBL" id="KXZ46249.1"/>
    </source>
</evidence>
<evidence type="ECO:0000256" key="3">
    <source>
        <dbReference type="ARBA" id="ARBA00022833"/>
    </source>
</evidence>
<evidence type="ECO:0000256" key="2">
    <source>
        <dbReference type="ARBA" id="ARBA00022771"/>
    </source>
</evidence>
<dbReference type="PROSITE" id="PS50865">
    <property type="entry name" value="ZF_MYND_2"/>
    <property type="match status" value="1"/>
</dbReference>